<keyword evidence="3" id="KW-1185">Reference proteome</keyword>
<sequence>MGYWYFFYFATERGRKGFQRHREDLARVVWQRNSPQWQFAEAEFVQAAELWANPDYVDVVIHSYRHRLAVAPGDPRDSGLERRLLGQPKITVPAVTLDGQADGVIPPTDGSSYAPYFSGPWTRPGRGPQPAAGAARGVRLRHRRSRRDVVITPSVKSPV</sequence>
<dbReference type="Gene3D" id="3.40.50.1820">
    <property type="entry name" value="alpha/beta hydrolase"/>
    <property type="match status" value="1"/>
</dbReference>
<dbReference type="Proteomes" id="UP001164439">
    <property type="component" value="Chromosome"/>
</dbReference>
<gene>
    <name evidence="2" type="ORF">STRCI_008509</name>
</gene>
<feature type="region of interest" description="Disordered" evidence="1">
    <location>
        <begin position="121"/>
        <end position="146"/>
    </location>
</feature>
<dbReference type="RefSeq" id="WP_269664812.1">
    <property type="nucleotide sequence ID" value="NZ_CP114413.1"/>
</dbReference>
<reference evidence="2" key="1">
    <citation type="submission" date="2022-12" db="EMBL/GenBank/DDBJ databases">
        <authorList>
            <person name="Ruckert C."/>
            <person name="Busche T."/>
            <person name="Kalinowski J."/>
            <person name="Wittmann C."/>
        </authorList>
    </citation>
    <scope>NUCLEOTIDE SEQUENCE</scope>
    <source>
        <strain evidence="2">DSM 40467</strain>
    </source>
</reference>
<evidence type="ECO:0000313" key="2">
    <source>
        <dbReference type="EMBL" id="WAZ27364.1"/>
    </source>
</evidence>
<evidence type="ECO:0000256" key="1">
    <source>
        <dbReference type="SAM" id="MobiDB-lite"/>
    </source>
</evidence>
<accession>A0ABY7KWT8</accession>
<dbReference type="EMBL" id="CP114413">
    <property type="protein sequence ID" value="WAZ27364.1"/>
    <property type="molecule type" value="Genomic_DNA"/>
</dbReference>
<dbReference type="InterPro" id="IPR029058">
    <property type="entry name" value="AB_hydrolase_fold"/>
</dbReference>
<feature type="compositionally biased region" description="Low complexity" evidence="1">
    <location>
        <begin position="123"/>
        <end position="137"/>
    </location>
</feature>
<name>A0ABY7KWT8_9ACTN</name>
<proteinExistence type="predicted"/>
<evidence type="ECO:0000313" key="3">
    <source>
        <dbReference type="Proteomes" id="UP001164439"/>
    </source>
</evidence>
<evidence type="ECO:0008006" key="4">
    <source>
        <dbReference type="Google" id="ProtNLM"/>
    </source>
</evidence>
<organism evidence="2 3">
    <name type="scientific">Streptomyces cinnabarinus</name>
    <dbReference type="NCBI Taxonomy" id="67287"/>
    <lineage>
        <taxon>Bacteria</taxon>
        <taxon>Bacillati</taxon>
        <taxon>Actinomycetota</taxon>
        <taxon>Actinomycetes</taxon>
        <taxon>Kitasatosporales</taxon>
        <taxon>Streptomycetaceae</taxon>
        <taxon>Streptomyces</taxon>
    </lineage>
</organism>
<protein>
    <recommendedName>
        <fullName evidence="4">Alpha/beta hydrolase</fullName>
    </recommendedName>
</protein>